<keyword evidence="4" id="KW-1185">Reference proteome</keyword>
<dbReference type="SUPFAM" id="SSF51735">
    <property type="entry name" value="NAD(P)-binding Rossmann-fold domains"/>
    <property type="match status" value="1"/>
</dbReference>
<evidence type="ECO:0000313" key="4">
    <source>
        <dbReference type="Proteomes" id="UP000777440"/>
    </source>
</evidence>
<dbReference type="Pfam" id="PF00106">
    <property type="entry name" value="adh_short"/>
    <property type="match status" value="1"/>
</dbReference>
<evidence type="ECO:0000256" key="2">
    <source>
        <dbReference type="ARBA" id="ARBA00023002"/>
    </source>
</evidence>
<name>A0ABS7I3X7_9MICO</name>
<evidence type="ECO:0000313" key="3">
    <source>
        <dbReference type="EMBL" id="MBW9111500.1"/>
    </source>
</evidence>
<gene>
    <name evidence="3" type="ORF">JNB61_17140</name>
</gene>
<dbReference type="PRINTS" id="PR00081">
    <property type="entry name" value="GDHRDH"/>
</dbReference>
<dbReference type="RefSeq" id="WP_220340427.1">
    <property type="nucleotide sequence ID" value="NZ_JAEUAX010000012.1"/>
</dbReference>
<dbReference type="PANTHER" id="PTHR44169">
    <property type="entry name" value="NADPH-DEPENDENT 1-ACYLDIHYDROXYACETONE PHOSPHATE REDUCTASE"/>
    <property type="match status" value="1"/>
</dbReference>
<protein>
    <submittedName>
        <fullName evidence="3">SDR family oxidoreductase</fullName>
    </submittedName>
</protein>
<dbReference type="EMBL" id="JAEUAX010000012">
    <property type="protein sequence ID" value="MBW9111500.1"/>
    <property type="molecule type" value="Genomic_DNA"/>
</dbReference>
<evidence type="ECO:0000256" key="1">
    <source>
        <dbReference type="ARBA" id="ARBA00006484"/>
    </source>
</evidence>
<proteinExistence type="inferred from homology"/>
<comment type="caution">
    <text evidence="3">The sequence shown here is derived from an EMBL/GenBank/DDBJ whole genome shotgun (WGS) entry which is preliminary data.</text>
</comment>
<reference evidence="3 4" key="1">
    <citation type="journal article" date="2021" name="MBio">
        <title>Poor Competitiveness of Bradyrhizobium in Pigeon Pea Root Colonization in Indian Soils.</title>
        <authorList>
            <person name="Chalasani D."/>
            <person name="Basu A."/>
            <person name="Pullabhotla S.V.S.R.N."/>
            <person name="Jorrin B."/>
            <person name="Neal A.L."/>
            <person name="Poole P.S."/>
            <person name="Podile A.R."/>
            <person name="Tkacz A."/>
        </authorList>
    </citation>
    <scope>NUCLEOTIDE SEQUENCE [LARGE SCALE GENOMIC DNA]</scope>
    <source>
        <strain evidence="3 4">HU12</strain>
    </source>
</reference>
<sequence>MGILAGAVVLVTGANGGLGTEFVSQALKRGAAKVYATARTPRAWDDSRIVPLALDITDPASVDAIARAASDTTVLVNNAGASPQHSGLLVATDEELHQVFETNFFGQVRMIRAFADTLATSSTGAAVIDMHSALSWHAGAGSYSATKAAFWSATNSLRLDLAPRGVHVVGVHVGWVDTPMAAGVSGPKTDPAEVVTAAYNALDDGTFEVLVDGVSARAKAGLAVPIEQMYPQLGEYR</sequence>
<dbReference type="InterPro" id="IPR036291">
    <property type="entry name" value="NAD(P)-bd_dom_sf"/>
</dbReference>
<dbReference type="Gene3D" id="3.40.50.720">
    <property type="entry name" value="NAD(P)-binding Rossmann-like Domain"/>
    <property type="match status" value="1"/>
</dbReference>
<keyword evidence="2" id="KW-0560">Oxidoreductase</keyword>
<dbReference type="InterPro" id="IPR002347">
    <property type="entry name" value="SDR_fam"/>
</dbReference>
<comment type="similarity">
    <text evidence="1">Belongs to the short-chain dehydrogenases/reductases (SDR) family.</text>
</comment>
<dbReference type="PANTHER" id="PTHR44169:SF6">
    <property type="entry name" value="NADPH-DEPENDENT 1-ACYLDIHYDROXYACETONE PHOSPHATE REDUCTASE"/>
    <property type="match status" value="1"/>
</dbReference>
<dbReference type="NCBIfam" id="NF006119">
    <property type="entry name" value="PRK08264.1-5"/>
    <property type="match status" value="1"/>
</dbReference>
<accession>A0ABS7I3X7</accession>
<organism evidence="3 4">
    <name type="scientific">Microbacterium ureisolvens</name>
    <dbReference type="NCBI Taxonomy" id="2781186"/>
    <lineage>
        <taxon>Bacteria</taxon>
        <taxon>Bacillati</taxon>
        <taxon>Actinomycetota</taxon>
        <taxon>Actinomycetes</taxon>
        <taxon>Micrococcales</taxon>
        <taxon>Microbacteriaceae</taxon>
        <taxon>Microbacterium</taxon>
    </lineage>
</organism>
<dbReference type="Proteomes" id="UP000777440">
    <property type="component" value="Unassembled WGS sequence"/>
</dbReference>